<sequence length="258" mass="28385">MTDTTAAGILSPYLFPSVCSMSEVTREELVHSYFRVRQSLGYLGILLPLFLIVGGLLPLRQIEPSISDYYHTVLRDVFVGILCAVAFFLITHGGGAMRTSPDDFVYRIAGFAAIGIAMFPNEGPQAAGISTLLQIILGKDAATTGHYLSAIIFFVSLAYMCIVKFPRFCDPLRGRIYRMCGVTIVAMTVLIIAASTVKVHGSGTAQRMVMDLRIVLWLEAIAIWAFCAAWLMKGRDELGLEPRRWWPRSTAQIAAPAE</sequence>
<accession>A0A251WVY4</accession>
<keyword evidence="1" id="KW-1133">Transmembrane helix</keyword>
<organism evidence="2 3">
    <name type="scientific">Marivivens niveibacter</name>
    <dbReference type="NCBI Taxonomy" id="1930667"/>
    <lineage>
        <taxon>Bacteria</taxon>
        <taxon>Pseudomonadati</taxon>
        <taxon>Pseudomonadota</taxon>
        <taxon>Alphaproteobacteria</taxon>
        <taxon>Rhodobacterales</taxon>
        <taxon>Paracoccaceae</taxon>
        <taxon>Marivivens group</taxon>
        <taxon>Marivivens</taxon>
    </lineage>
</organism>
<feature type="transmembrane region" description="Helical" evidence="1">
    <location>
        <begin position="104"/>
        <end position="121"/>
    </location>
</feature>
<dbReference type="RefSeq" id="WP_133064528.1">
    <property type="nucleotide sequence ID" value="NZ_MSPP01000004.1"/>
</dbReference>
<keyword evidence="1" id="KW-0472">Membrane</keyword>
<gene>
    <name evidence="2" type="ORF">BVC71_11745</name>
</gene>
<dbReference type="EMBL" id="MSPP01000004">
    <property type="protein sequence ID" value="OUD08607.1"/>
    <property type="molecule type" value="Genomic_DNA"/>
</dbReference>
<feature type="transmembrane region" description="Helical" evidence="1">
    <location>
        <begin position="40"/>
        <end position="57"/>
    </location>
</feature>
<evidence type="ECO:0008006" key="4">
    <source>
        <dbReference type="Google" id="ProtNLM"/>
    </source>
</evidence>
<dbReference type="Proteomes" id="UP000194664">
    <property type="component" value="Unassembled WGS sequence"/>
</dbReference>
<keyword evidence="1" id="KW-0812">Transmembrane</keyword>
<dbReference type="OrthoDB" id="9803163at2"/>
<comment type="caution">
    <text evidence="2">The sequence shown here is derived from an EMBL/GenBank/DDBJ whole genome shotgun (WGS) entry which is preliminary data.</text>
</comment>
<evidence type="ECO:0000313" key="3">
    <source>
        <dbReference type="Proteomes" id="UP000194664"/>
    </source>
</evidence>
<reference evidence="2 3" key="1">
    <citation type="submission" date="2016-12" db="EMBL/GenBank/DDBJ databases">
        <title>The draft genome sequence of HSLHS2.</title>
        <authorList>
            <person name="Hu D."/>
            <person name="Wang L."/>
            <person name="Shao Z."/>
        </authorList>
    </citation>
    <scope>NUCLEOTIDE SEQUENCE [LARGE SCALE GENOMIC DNA]</scope>
    <source>
        <strain evidence="2">MCCC 1A06712</strain>
    </source>
</reference>
<feature type="transmembrane region" description="Helical" evidence="1">
    <location>
        <begin position="77"/>
        <end position="97"/>
    </location>
</feature>
<keyword evidence="3" id="KW-1185">Reference proteome</keyword>
<evidence type="ECO:0000256" key="1">
    <source>
        <dbReference type="SAM" id="Phobius"/>
    </source>
</evidence>
<dbReference type="AlphaFoldDB" id="A0A251WVY4"/>
<feature type="transmembrane region" description="Helical" evidence="1">
    <location>
        <begin position="214"/>
        <end position="232"/>
    </location>
</feature>
<feature type="transmembrane region" description="Helical" evidence="1">
    <location>
        <begin position="141"/>
        <end position="163"/>
    </location>
</feature>
<feature type="transmembrane region" description="Helical" evidence="1">
    <location>
        <begin position="175"/>
        <end position="194"/>
    </location>
</feature>
<name>A0A251WVY4_9RHOB</name>
<proteinExistence type="predicted"/>
<evidence type="ECO:0000313" key="2">
    <source>
        <dbReference type="EMBL" id="OUD08607.1"/>
    </source>
</evidence>
<protein>
    <recommendedName>
        <fullName evidence="4">DUF998 domain-containing protein</fullName>
    </recommendedName>
</protein>